<dbReference type="InterPro" id="IPR018964">
    <property type="entry name" value="Phage_phiJL001_Gp84_C"/>
</dbReference>
<evidence type="ECO:0000313" key="3">
    <source>
        <dbReference type="Proteomes" id="UP000813672"/>
    </source>
</evidence>
<dbReference type="NCBIfam" id="TIGR02218">
    <property type="entry name" value="phg_TIGR02218"/>
    <property type="match status" value="1"/>
</dbReference>
<sequence>MGGPSEAMQAHLASGVTTLCRCWAILRKDGVRFGFTDHDCMLEFDGVTFKADSGLTAAALEQSTGLSVDNSEALGALSDAAVREEDIEAGRFDGAEVLSWLVNWTEPEQRWLQFRGSIGELRRGGGAFQAELRGLTDALNQPLGRVFQKPCTAVLGDGACRFDLDQPGYRAEVTVEQVDEARVFRWADLSGFEPGWFQRGRLDVTSGAAAGLWALIKSDKVTAAGREIELWEPIRAVLRPGDGLRLMAGCDKRMETCRLKFNNLLNFQGFPDLPREDWVMASPKRTGANSGGSLR</sequence>
<organism evidence="2 3">
    <name type="scientific">Ruegeria pomeroyi</name>
    <dbReference type="NCBI Taxonomy" id="89184"/>
    <lineage>
        <taxon>Bacteria</taxon>
        <taxon>Pseudomonadati</taxon>
        <taxon>Pseudomonadota</taxon>
        <taxon>Alphaproteobacteria</taxon>
        <taxon>Rhodobacterales</taxon>
        <taxon>Roseobacteraceae</taxon>
        <taxon>Ruegeria</taxon>
    </lineage>
</organism>
<accession>A0A9Q3WHV6</accession>
<dbReference type="EMBL" id="JAGQAF010000001">
    <property type="protein sequence ID" value="MCE8536200.1"/>
    <property type="molecule type" value="Genomic_DNA"/>
</dbReference>
<feature type="domain" description="Bacteriophage phiJL001 Gp84 C-terminal" evidence="1">
    <location>
        <begin position="195"/>
        <end position="277"/>
    </location>
</feature>
<dbReference type="Pfam" id="PF09356">
    <property type="entry name" value="Phage_BR0599"/>
    <property type="match status" value="1"/>
</dbReference>
<dbReference type="Proteomes" id="UP000813672">
    <property type="component" value="Unassembled WGS sequence"/>
</dbReference>
<gene>
    <name evidence="2" type="ORF">KBY27_01895</name>
</gene>
<evidence type="ECO:0000313" key="2">
    <source>
        <dbReference type="EMBL" id="MCE8536200.1"/>
    </source>
</evidence>
<name>A0A9Q3WHV6_9RHOB</name>
<evidence type="ECO:0000259" key="1">
    <source>
        <dbReference type="Pfam" id="PF09356"/>
    </source>
</evidence>
<dbReference type="Pfam" id="PF09931">
    <property type="entry name" value="Phage_phiJL001_Gp84_N"/>
    <property type="match status" value="1"/>
</dbReference>
<dbReference type="AlphaFoldDB" id="A0A9Q3WHV6"/>
<protein>
    <submittedName>
        <fullName evidence="2">DUF2163 domain-containing protein</fullName>
    </submittedName>
</protein>
<dbReference type="InterPro" id="IPR011928">
    <property type="entry name" value="Phage_phiJL001_Gp84"/>
</dbReference>
<reference evidence="2" key="1">
    <citation type="journal article" date="2021" name="Environ. Microbiol.">
        <title>Cryptic niche differentiation of novel sediment ecotypes of Rugeria pomeroyi correlates with nitrate respiration.</title>
        <authorList>
            <person name="Lin X."/>
            <person name="McNichol J."/>
            <person name="Chu X."/>
            <person name="Qian Y."/>
            <person name="Luo H."/>
        </authorList>
    </citation>
    <scope>NUCLEOTIDE SEQUENCE</scope>
    <source>
        <strain evidence="2">SZCCDBB064</strain>
    </source>
</reference>
<dbReference type="RefSeq" id="WP_234218198.1">
    <property type="nucleotide sequence ID" value="NZ_JAGQAF010000001.1"/>
</dbReference>
<proteinExistence type="predicted"/>
<comment type="caution">
    <text evidence="2">The sequence shown here is derived from an EMBL/GenBank/DDBJ whole genome shotgun (WGS) entry which is preliminary data.</text>
</comment>